<organism evidence="3">
    <name type="scientific">Trypanosoma brucei</name>
    <dbReference type="NCBI Taxonomy" id="5691"/>
    <lineage>
        <taxon>Eukaryota</taxon>
        <taxon>Discoba</taxon>
        <taxon>Euglenozoa</taxon>
        <taxon>Kinetoplastea</taxon>
        <taxon>Metakinetoplastina</taxon>
        <taxon>Trypanosomatida</taxon>
        <taxon>Trypanosomatidae</taxon>
        <taxon>Trypanosoma</taxon>
    </lineage>
</organism>
<dbReference type="SUPFAM" id="SSF58087">
    <property type="entry name" value="Variant surface glycoprotein (N-terminal domain)"/>
    <property type="match status" value="1"/>
</dbReference>
<feature type="chain" id="PRO_5004058791" evidence="2">
    <location>
        <begin position="26"/>
        <end position="461"/>
    </location>
</feature>
<dbReference type="VEuPathDB" id="TriTrypDB:Tb927.5.4810"/>
<sequence>MLIRHSILRKLASLVLVTFSFHAKADDDIAAINSPCAEMRYLEEIGAIYEGQMQTLLSTATALNSELRQLTLAAARHAGTPKQDPYLLLMVLAKRRKAEADAKIKANSPRVLRLIKDIGRRRGAMEAQLTKNGKQQATYTSAANDPNTAAMATSFNTKCKITATLADDQVAPCAVEAEAAQKLKAAAQKVKTTGQLQLAAGSNLQKTVLSVSVQVKGNGGATQGVTGNQACGDNGTPDNGQGIAAPTLTSPPYAKIAVQVKNQGTCKAPSGDEAKQHLETKSLIYSVCDIQESDLTSPSTLADTTVDQVAADTDVQVAAMQIAGTDPSKSNQQQKTDIVKRLIGVNDGTIGEKIFKELKKLDKSLKISDSSTGITIDETAGETNFGKALAIFVSQSRKATETLGCKERQTADDDKKPDSADKTEENKEGDNKTNTNTTGSNSFVINKAPLLLAVLFLKLSL</sequence>
<feature type="signal peptide" evidence="2">
    <location>
        <begin position="1"/>
        <end position="25"/>
    </location>
</feature>
<reference evidence="3" key="1">
    <citation type="submission" date="2013-02" db="EMBL/GenBank/DDBJ databases">
        <authorList>
            <person name="Cross G.A.M."/>
            <person name="Kim H.-S."/>
            <person name="Wickstead B."/>
        </authorList>
    </citation>
    <scope>NUCLEOTIDE SEQUENCE</scope>
    <source>
        <strain evidence="3">Lister 427</strain>
    </source>
</reference>
<dbReference type="VEuPathDB" id="TriTrypDB:Tb427_000369500"/>
<dbReference type="EMBL" id="KC613779">
    <property type="protein sequence ID" value="AGH61210.1"/>
    <property type="molecule type" value="Genomic_DNA"/>
</dbReference>
<name>M4TDS6_9TRYP</name>
<dbReference type="AlphaFoldDB" id="M4TDS6"/>
<feature type="compositionally biased region" description="Basic and acidic residues" evidence="1">
    <location>
        <begin position="402"/>
        <end position="431"/>
    </location>
</feature>
<proteinExistence type="predicted"/>
<evidence type="ECO:0000256" key="2">
    <source>
        <dbReference type="SAM" id="SignalP"/>
    </source>
</evidence>
<evidence type="ECO:0000313" key="3">
    <source>
        <dbReference type="EMBL" id="AGH61210.1"/>
    </source>
</evidence>
<reference evidence="3" key="2">
    <citation type="journal article" date="2014" name="Mol. Biochem. Parasitol.">
        <title>Capturing the variant surface glycoprotein repertoire (the VSGnome) of Trypanosoma brucei Lister 427.</title>
        <authorList>
            <person name="Cross G.A."/>
            <person name="Kim H.S."/>
            <person name="Wickstead B."/>
        </authorList>
    </citation>
    <scope>NUCLEOTIDE SEQUENCE</scope>
    <source>
        <strain evidence="3">Lister 427</strain>
    </source>
</reference>
<evidence type="ECO:0000256" key="1">
    <source>
        <dbReference type="SAM" id="MobiDB-lite"/>
    </source>
</evidence>
<accession>M4TDS6</accession>
<keyword evidence="2" id="KW-0732">Signal</keyword>
<protein>
    <submittedName>
        <fullName evidence="3">Variant surface glycoprotein 654</fullName>
    </submittedName>
</protein>
<feature type="region of interest" description="Disordered" evidence="1">
    <location>
        <begin position="402"/>
        <end position="440"/>
    </location>
</feature>
<dbReference type="VEuPathDB" id="TriTrypDB:Tb1125.9.1110"/>